<dbReference type="EMBL" id="FPJW01000001">
    <property type="protein sequence ID" value="SFX05029.1"/>
    <property type="molecule type" value="Genomic_DNA"/>
</dbReference>
<sequence>MITERATPILIHRNSLSSVPSALELAIATSGEATLPVWARRSFNRCNLPPVILGSLTFQQQPVPLLIDGVHDLHRRFFMALDELVDPALRALHFRQYMCSAFLLNQVDLAGADPARQRLKRHKADYLRLLRGWLFNADGMEAAVLKHWVESRFGLLPRNHRSSLKDFNSACYAAYQAEVSRGLYNANALEAQLDLLYSFCQYELARRFPGQQHWLLYRGVNRIEAHELLGSSESDCCRLVLNNLNSFSSDRDMAGAFGDAILETRVPGPKLLYFPGLLPDVLQGEQEHLVIGGVYQVQLGR</sequence>
<dbReference type="STRING" id="1122209.SAMN02745752_00347"/>
<proteinExistence type="predicted"/>
<reference evidence="1 2" key="1">
    <citation type="submission" date="2016-11" db="EMBL/GenBank/DDBJ databases">
        <authorList>
            <person name="Jaros S."/>
            <person name="Januszkiewicz K."/>
            <person name="Wedrychowicz H."/>
        </authorList>
    </citation>
    <scope>NUCLEOTIDE SEQUENCE [LARGE SCALE GENOMIC DNA]</scope>
    <source>
        <strain evidence="1 2">DSM 21637</strain>
    </source>
</reference>
<protein>
    <submittedName>
        <fullName evidence="1">NAD+---dinitrogen-reductase ADP-D-ribosyltransferase</fullName>
    </submittedName>
</protein>
<dbReference type="InterPro" id="IPR009953">
    <property type="entry name" value="DRA_trans"/>
</dbReference>
<dbReference type="Proteomes" id="UP000182350">
    <property type="component" value="Unassembled WGS sequence"/>
</dbReference>
<gene>
    <name evidence="1" type="ORF">SAMN02745752_00347</name>
</gene>
<name>A0A1K1TXX4_9GAMM</name>
<dbReference type="GO" id="GO:0009399">
    <property type="term" value="P:nitrogen fixation"/>
    <property type="evidence" value="ECO:0007669"/>
    <property type="project" value="InterPro"/>
</dbReference>
<dbReference type="GO" id="GO:0030701">
    <property type="term" value="F:NAD+-dinitrogen-reductase ADP-D-ribosyltransferase activity"/>
    <property type="evidence" value="ECO:0007669"/>
    <property type="project" value="InterPro"/>
</dbReference>
<evidence type="ECO:0000313" key="2">
    <source>
        <dbReference type="Proteomes" id="UP000182350"/>
    </source>
</evidence>
<dbReference type="AlphaFoldDB" id="A0A1K1TXX4"/>
<evidence type="ECO:0000313" key="1">
    <source>
        <dbReference type="EMBL" id="SFX05029.1"/>
    </source>
</evidence>
<organism evidence="1 2">
    <name type="scientific">Marinospirillum alkaliphilum DSM 21637</name>
    <dbReference type="NCBI Taxonomy" id="1122209"/>
    <lineage>
        <taxon>Bacteria</taxon>
        <taxon>Pseudomonadati</taxon>
        <taxon>Pseudomonadota</taxon>
        <taxon>Gammaproteobacteria</taxon>
        <taxon>Oceanospirillales</taxon>
        <taxon>Oceanospirillaceae</taxon>
        <taxon>Marinospirillum</taxon>
    </lineage>
</organism>
<dbReference type="Pfam" id="PF07357">
    <property type="entry name" value="DRAT"/>
    <property type="match status" value="1"/>
</dbReference>
<accession>A0A1K1TXX4</accession>
<keyword evidence="2" id="KW-1185">Reference proteome</keyword>
<dbReference type="OrthoDB" id="183043at2"/>
<keyword evidence="1" id="KW-0808">Transferase</keyword>